<keyword evidence="1" id="KW-1133">Transmembrane helix</keyword>
<name>A0ABV3VXC2_9BACI</name>
<keyword evidence="3" id="KW-1185">Reference proteome</keyword>
<evidence type="ECO:0000313" key="2">
    <source>
        <dbReference type="EMBL" id="MEX3745494.1"/>
    </source>
</evidence>
<protein>
    <submittedName>
        <fullName evidence="2">Transmembrane Fragile-X-F protein</fullName>
    </submittedName>
</protein>
<keyword evidence="1 2" id="KW-0812">Transmembrane</keyword>
<evidence type="ECO:0000256" key="1">
    <source>
        <dbReference type="SAM" id="Phobius"/>
    </source>
</evidence>
<dbReference type="RefSeq" id="WP_368636372.1">
    <property type="nucleotide sequence ID" value="NZ_JBFRHK010000005.1"/>
</dbReference>
<feature type="transmembrane region" description="Helical" evidence="1">
    <location>
        <begin position="7"/>
        <end position="25"/>
    </location>
</feature>
<dbReference type="EMBL" id="JBFRHK010000005">
    <property type="protein sequence ID" value="MEX3745494.1"/>
    <property type="molecule type" value="Genomic_DNA"/>
</dbReference>
<feature type="transmembrane region" description="Helical" evidence="1">
    <location>
        <begin position="31"/>
        <end position="56"/>
    </location>
</feature>
<evidence type="ECO:0000313" key="3">
    <source>
        <dbReference type="Proteomes" id="UP001558534"/>
    </source>
</evidence>
<organism evidence="2 3">
    <name type="scientific">Lysinibacillus xylanilyticus</name>
    <dbReference type="NCBI Taxonomy" id="582475"/>
    <lineage>
        <taxon>Bacteria</taxon>
        <taxon>Bacillati</taxon>
        <taxon>Bacillota</taxon>
        <taxon>Bacilli</taxon>
        <taxon>Bacillales</taxon>
        <taxon>Bacillaceae</taxon>
        <taxon>Lysinibacillus</taxon>
    </lineage>
</organism>
<dbReference type="Proteomes" id="UP001558534">
    <property type="component" value="Unassembled WGS sequence"/>
</dbReference>
<comment type="caution">
    <text evidence="2">The sequence shown here is derived from an EMBL/GenBank/DDBJ whole genome shotgun (WGS) entry which is preliminary data.</text>
</comment>
<sequence length="63" mass="6858">MGVAEVLTIVLVVLKLTGVIAWSWWLVLLPAIISFSIYILIFVIKLITVIIAAVAVKKGDKGH</sequence>
<reference evidence="2 3" key="1">
    <citation type="submission" date="2024-07" db="EMBL/GenBank/DDBJ databases">
        <title>Characterization of a bacterium isolated from hydrolysated instant sea cucumber by whole-genome sequencing and metabolomics.</title>
        <authorList>
            <person name="Luo X."/>
            <person name="Zhang Z."/>
            <person name="Zheng Z."/>
            <person name="Zhang W."/>
            <person name="Ming T."/>
            <person name="Jiao L."/>
            <person name="Su X."/>
            <person name="Kong F."/>
            <person name="Xu J."/>
        </authorList>
    </citation>
    <scope>NUCLEOTIDE SEQUENCE [LARGE SCALE GENOMIC DNA]</scope>
    <source>
        <strain evidence="2 3">XL-2024</strain>
    </source>
</reference>
<gene>
    <name evidence="2" type="ORF">AB1300_10135</name>
</gene>
<keyword evidence="1" id="KW-0472">Membrane</keyword>
<proteinExistence type="predicted"/>
<accession>A0ABV3VXC2</accession>